<reference evidence="1 2" key="2">
    <citation type="journal article" date="2022" name="Mol. Ecol. Resour.">
        <title>The genomes of chicory, endive, great burdock and yacon provide insights into Asteraceae paleo-polyploidization history and plant inulin production.</title>
        <authorList>
            <person name="Fan W."/>
            <person name="Wang S."/>
            <person name="Wang H."/>
            <person name="Wang A."/>
            <person name="Jiang F."/>
            <person name="Liu H."/>
            <person name="Zhao H."/>
            <person name="Xu D."/>
            <person name="Zhang Y."/>
        </authorList>
    </citation>
    <scope>NUCLEOTIDE SEQUENCE [LARGE SCALE GENOMIC DNA]</scope>
    <source>
        <strain evidence="2">cv. Punajuju</strain>
        <tissue evidence="1">Leaves</tissue>
    </source>
</reference>
<evidence type="ECO:0000313" key="2">
    <source>
        <dbReference type="Proteomes" id="UP001055811"/>
    </source>
</evidence>
<dbReference type="EMBL" id="CM042013">
    <property type="protein sequence ID" value="KAI3739003.1"/>
    <property type="molecule type" value="Genomic_DNA"/>
</dbReference>
<evidence type="ECO:0000313" key="1">
    <source>
        <dbReference type="EMBL" id="KAI3739003.1"/>
    </source>
</evidence>
<reference evidence="2" key="1">
    <citation type="journal article" date="2022" name="Mol. Ecol. Resour.">
        <title>The genomes of chicory, endive, great burdock and yacon provide insights into Asteraceae palaeo-polyploidization history and plant inulin production.</title>
        <authorList>
            <person name="Fan W."/>
            <person name="Wang S."/>
            <person name="Wang H."/>
            <person name="Wang A."/>
            <person name="Jiang F."/>
            <person name="Liu H."/>
            <person name="Zhao H."/>
            <person name="Xu D."/>
            <person name="Zhang Y."/>
        </authorList>
    </citation>
    <scope>NUCLEOTIDE SEQUENCE [LARGE SCALE GENOMIC DNA]</scope>
    <source>
        <strain evidence="2">cv. Punajuju</strain>
    </source>
</reference>
<proteinExistence type="predicted"/>
<comment type="caution">
    <text evidence="1">The sequence shown here is derived from an EMBL/GenBank/DDBJ whole genome shotgun (WGS) entry which is preliminary data.</text>
</comment>
<organism evidence="1 2">
    <name type="scientific">Cichorium intybus</name>
    <name type="common">Chicory</name>
    <dbReference type="NCBI Taxonomy" id="13427"/>
    <lineage>
        <taxon>Eukaryota</taxon>
        <taxon>Viridiplantae</taxon>
        <taxon>Streptophyta</taxon>
        <taxon>Embryophyta</taxon>
        <taxon>Tracheophyta</taxon>
        <taxon>Spermatophyta</taxon>
        <taxon>Magnoliopsida</taxon>
        <taxon>eudicotyledons</taxon>
        <taxon>Gunneridae</taxon>
        <taxon>Pentapetalae</taxon>
        <taxon>asterids</taxon>
        <taxon>campanulids</taxon>
        <taxon>Asterales</taxon>
        <taxon>Asteraceae</taxon>
        <taxon>Cichorioideae</taxon>
        <taxon>Cichorieae</taxon>
        <taxon>Cichoriinae</taxon>
        <taxon>Cichorium</taxon>
    </lineage>
</organism>
<keyword evidence="2" id="KW-1185">Reference proteome</keyword>
<dbReference type="Proteomes" id="UP001055811">
    <property type="component" value="Linkage Group LG05"/>
</dbReference>
<gene>
    <name evidence="1" type="ORF">L2E82_29340</name>
</gene>
<name>A0ACB9CXU4_CICIN</name>
<sequence>MASYFSKSKFIMQNLKSRKFLTLGFINRTSSITSSQFPPHLLNTTSFPPLPARNYASSSRINSSIAFARCFASVSGGRGAHTATSVRNDVDQIEFVTPDCKF</sequence>
<protein>
    <submittedName>
        <fullName evidence="1">Uncharacterized protein</fullName>
    </submittedName>
</protein>
<accession>A0ACB9CXU4</accession>